<feature type="transmembrane region" description="Helical" evidence="7">
    <location>
        <begin position="29"/>
        <end position="48"/>
    </location>
</feature>
<evidence type="ECO:0000256" key="1">
    <source>
        <dbReference type="ARBA" id="ARBA00022801"/>
    </source>
</evidence>
<dbReference type="EMBL" id="MU857389">
    <property type="protein sequence ID" value="KAK4148443.1"/>
    <property type="molecule type" value="Genomic_DNA"/>
</dbReference>
<dbReference type="Proteomes" id="UP001302745">
    <property type="component" value="Unassembled WGS sequence"/>
</dbReference>
<keyword evidence="7" id="KW-0812">Transmembrane</keyword>
<sequence length="549" mass="60004">MKPSFDVLDREDKARQAATGRRLLPRLRVRDIVVSLAVVYALYCYFFSKPLLVHPLPQHTGPYAVGAIDIEAPVSLPRTIHSAQFKGTDEKAFELETVLFTLYYPTTYAAAKSSATKRHTWIPKPLSLRAQGYARAAHISNWFTDKLFTAVINSLVGGITIPAAVDAPLSGHATPTSQATDSEQAKQHPRTSDDGPSGGYPVIIFSHGTVSARTDYSHYAGELAARGHVVVMLEHRDGSSPGTVIKQHNQPNQTRLLFDVSAVETPEGSQSLTVEEFHQAQLNFRQAEIEEAVHVIKRINTGHGAQIATQNPYREGADLPKWANRLNTHAMIMAGHSYGATGALQALRGGPTDARPFRAAIVLDPGKQSGPLNGDVHVPLLVVHSNTWSSSRRRSSSVLFSQDGRAHFDTVRAIVAANNARGHPSWFMTSIGTSHPSVTDAPLLEPWLLSFTTGATIDVYQGLRQYVHAAEDFLAFVAGGEVRGLMAERAEFPRYDEGAKMMMMGKPGQGGEKGTLEDLRRGEWADWRRYWQIHVSPVGEGPEGGKGDK</sequence>
<feature type="region of interest" description="Disordered" evidence="6">
    <location>
        <begin position="170"/>
        <end position="199"/>
    </location>
</feature>
<dbReference type="GO" id="GO:0003847">
    <property type="term" value="F:1-alkyl-2-acetylglycerophosphocholine esterase activity"/>
    <property type="evidence" value="ECO:0007669"/>
    <property type="project" value="UniProtKB-UniRule"/>
</dbReference>
<dbReference type="EC" id="3.1.1.47" evidence="4"/>
<protein>
    <recommendedName>
        <fullName evidence="4">Putative phospholipase</fullName>
        <ecNumber evidence="4">3.1.1.47</ecNumber>
    </recommendedName>
</protein>
<evidence type="ECO:0000256" key="5">
    <source>
        <dbReference type="PIRSR" id="PIRSR018169-1"/>
    </source>
</evidence>
<feature type="active site" description="Charge relay system" evidence="5">
    <location>
        <position position="364"/>
    </location>
</feature>
<evidence type="ECO:0000256" key="7">
    <source>
        <dbReference type="SAM" id="Phobius"/>
    </source>
</evidence>
<evidence type="ECO:0000313" key="9">
    <source>
        <dbReference type="Proteomes" id="UP001302745"/>
    </source>
</evidence>
<proteinExistence type="inferred from homology"/>
<dbReference type="Pfam" id="PF03403">
    <property type="entry name" value="PAF-AH_p_II"/>
    <property type="match status" value="1"/>
</dbReference>
<keyword evidence="3 4" id="KW-0443">Lipid metabolism</keyword>
<dbReference type="PANTHER" id="PTHR10272:SF11">
    <property type="entry name" value="PHOSPHOLIPASE-RELATED"/>
    <property type="match status" value="1"/>
</dbReference>
<evidence type="ECO:0000256" key="4">
    <source>
        <dbReference type="PIRNR" id="PIRNR018169"/>
    </source>
</evidence>
<keyword evidence="7" id="KW-1133">Transmembrane helix</keyword>
<dbReference type="InterPro" id="IPR016715">
    <property type="entry name" value="PAF_acetylhydro_eukaryote"/>
</dbReference>
<evidence type="ECO:0000256" key="3">
    <source>
        <dbReference type="ARBA" id="ARBA00023098"/>
    </source>
</evidence>
<comment type="catalytic activity">
    <reaction evidence="4">
        <text>a 1-O-alkyl-2-acetyl-sn-glycero-3-phosphocholine + H2O = a 1-O-alkyl-sn-glycero-3-phosphocholine + acetate + H(+)</text>
        <dbReference type="Rhea" id="RHEA:17777"/>
        <dbReference type="ChEBI" id="CHEBI:15377"/>
        <dbReference type="ChEBI" id="CHEBI:15378"/>
        <dbReference type="ChEBI" id="CHEBI:30089"/>
        <dbReference type="ChEBI" id="CHEBI:30909"/>
        <dbReference type="ChEBI" id="CHEBI:36707"/>
        <dbReference type="EC" id="3.1.1.47"/>
    </reaction>
</comment>
<dbReference type="AlphaFoldDB" id="A0AAN6VBL3"/>
<evidence type="ECO:0000313" key="8">
    <source>
        <dbReference type="EMBL" id="KAK4148443.1"/>
    </source>
</evidence>
<dbReference type="Gene3D" id="3.40.50.1820">
    <property type="entry name" value="alpha/beta hydrolase"/>
    <property type="match status" value="1"/>
</dbReference>
<evidence type="ECO:0000256" key="2">
    <source>
        <dbReference type="ARBA" id="ARBA00022963"/>
    </source>
</evidence>
<feature type="active site" description="Nucleophile" evidence="5">
    <location>
        <position position="337"/>
    </location>
</feature>
<gene>
    <name evidence="8" type="ORF">C8A00DRAFT_38988</name>
</gene>
<keyword evidence="7" id="KW-0472">Membrane</keyword>
<evidence type="ECO:0000256" key="6">
    <source>
        <dbReference type="SAM" id="MobiDB-lite"/>
    </source>
</evidence>
<comment type="caution">
    <text evidence="8">The sequence shown here is derived from an EMBL/GenBank/DDBJ whole genome shotgun (WGS) entry which is preliminary data.</text>
</comment>
<accession>A0AAN6VBL3</accession>
<organism evidence="8 9">
    <name type="scientific">Chaetomidium leptoderma</name>
    <dbReference type="NCBI Taxonomy" id="669021"/>
    <lineage>
        <taxon>Eukaryota</taxon>
        <taxon>Fungi</taxon>
        <taxon>Dikarya</taxon>
        <taxon>Ascomycota</taxon>
        <taxon>Pezizomycotina</taxon>
        <taxon>Sordariomycetes</taxon>
        <taxon>Sordariomycetidae</taxon>
        <taxon>Sordariales</taxon>
        <taxon>Chaetomiaceae</taxon>
        <taxon>Chaetomidium</taxon>
    </lineage>
</organism>
<dbReference type="InterPro" id="IPR029058">
    <property type="entry name" value="AB_hydrolase_fold"/>
</dbReference>
<dbReference type="PANTHER" id="PTHR10272">
    <property type="entry name" value="PLATELET-ACTIVATING FACTOR ACETYLHYDROLASE"/>
    <property type="match status" value="1"/>
</dbReference>
<keyword evidence="1 4" id="KW-0378">Hydrolase</keyword>
<feature type="active site" description="Charge relay system" evidence="5">
    <location>
        <position position="435"/>
    </location>
</feature>
<feature type="compositionally biased region" description="Polar residues" evidence="6">
    <location>
        <begin position="173"/>
        <end position="182"/>
    </location>
</feature>
<dbReference type="SUPFAM" id="SSF53474">
    <property type="entry name" value="alpha/beta-Hydrolases"/>
    <property type="match status" value="1"/>
</dbReference>
<feature type="compositionally biased region" description="Basic and acidic residues" evidence="6">
    <location>
        <begin position="183"/>
        <end position="193"/>
    </location>
</feature>
<name>A0AAN6VBL3_9PEZI</name>
<reference evidence="8" key="2">
    <citation type="submission" date="2023-05" db="EMBL/GenBank/DDBJ databases">
        <authorList>
            <consortium name="Lawrence Berkeley National Laboratory"/>
            <person name="Steindorff A."/>
            <person name="Hensen N."/>
            <person name="Bonometti L."/>
            <person name="Westerberg I."/>
            <person name="Brannstrom I.O."/>
            <person name="Guillou S."/>
            <person name="Cros-Aarteil S."/>
            <person name="Calhoun S."/>
            <person name="Haridas S."/>
            <person name="Kuo A."/>
            <person name="Mondo S."/>
            <person name="Pangilinan J."/>
            <person name="Riley R."/>
            <person name="Labutti K."/>
            <person name="Andreopoulos B."/>
            <person name="Lipzen A."/>
            <person name="Chen C."/>
            <person name="Yanf M."/>
            <person name="Daum C."/>
            <person name="Ng V."/>
            <person name="Clum A."/>
            <person name="Ohm R."/>
            <person name="Martin F."/>
            <person name="Silar P."/>
            <person name="Natvig D."/>
            <person name="Lalanne C."/>
            <person name="Gautier V."/>
            <person name="Ament-Velasquez S.L."/>
            <person name="Kruys A."/>
            <person name="Hutchinson M.I."/>
            <person name="Powell A.J."/>
            <person name="Barry K."/>
            <person name="Miller A.N."/>
            <person name="Grigoriev I.V."/>
            <person name="Debuchy R."/>
            <person name="Gladieux P."/>
            <person name="Thoren M.H."/>
            <person name="Johannesson H."/>
        </authorList>
    </citation>
    <scope>NUCLEOTIDE SEQUENCE</scope>
    <source>
        <strain evidence="8">CBS 538.74</strain>
    </source>
</reference>
<dbReference type="GO" id="GO:0016042">
    <property type="term" value="P:lipid catabolic process"/>
    <property type="evidence" value="ECO:0007669"/>
    <property type="project" value="UniProtKB-KW"/>
</dbReference>
<dbReference type="PIRSF" id="PIRSF018169">
    <property type="entry name" value="PAF_acetylhydrolase"/>
    <property type="match status" value="1"/>
</dbReference>
<comment type="similarity">
    <text evidence="4">Belongs to the serine esterase family.</text>
</comment>
<keyword evidence="9" id="KW-1185">Reference proteome</keyword>
<reference evidence="8" key="1">
    <citation type="journal article" date="2023" name="Mol. Phylogenet. Evol.">
        <title>Genome-scale phylogeny and comparative genomics of the fungal order Sordariales.</title>
        <authorList>
            <person name="Hensen N."/>
            <person name="Bonometti L."/>
            <person name="Westerberg I."/>
            <person name="Brannstrom I.O."/>
            <person name="Guillou S."/>
            <person name="Cros-Aarteil S."/>
            <person name="Calhoun S."/>
            <person name="Haridas S."/>
            <person name="Kuo A."/>
            <person name="Mondo S."/>
            <person name="Pangilinan J."/>
            <person name="Riley R."/>
            <person name="LaButti K."/>
            <person name="Andreopoulos B."/>
            <person name="Lipzen A."/>
            <person name="Chen C."/>
            <person name="Yan M."/>
            <person name="Daum C."/>
            <person name="Ng V."/>
            <person name="Clum A."/>
            <person name="Steindorff A."/>
            <person name="Ohm R.A."/>
            <person name="Martin F."/>
            <person name="Silar P."/>
            <person name="Natvig D.O."/>
            <person name="Lalanne C."/>
            <person name="Gautier V."/>
            <person name="Ament-Velasquez S.L."/>
            <person name="Kruys A."/>
            <person name="Hutchinson M.I."/>
            <person name="Powell A.J."/>
            <person name="Barry K."/>
            <person name="Miller A.N."/>
            <person name="Grigoriev I.V."/>
            <person name="Debuchy R."/>
            <person name="Gladieux P."/>
            <person name="Hiltunen Thoren M."/>
            <person name="Johannesson H."/>
        </authorList>
    </citation>
    <scope>NUCLEOTIDE SEQUENCE</scope>
    <source>
        <strain evidence="8">CBS 538.74</strain>
    </source>
</reference>
<keyword evidence="2 4" id="KW-0442">Lipid degradation</keyword>